<evidence type="ECO:0000256" key="4">
    <source>
        <dbReference type="ARBA" id="ARBA00022670"/>
    </source>
</evidence>
<reference evidence="14 15" key="1">
    <citation type="submission" date="2017-09" db="EMBL/GenBank/DDBJ databases">
        <title>Complete genome sequence of Verrucomicrobial strain HZ-65, isolated from freshwater.</title>
        <authorList>
            <person name="Choi A."/>
        </authorList>
    </citation>
    <scope>NUCLEOTIDE SEQUENCE [LARGE SCALE GENOMIC DNA]</scope>
    <source>
        <strain evidence="14 15">HZ-65</strain>
    </source>
</reference>
<dbReference type="InterPro" id="IPR036034">
    <property type="entry name" value="PDZ_sf"/>
</dbReference>
<keyword evidence="7 11" id="KW-0862">Zinc</keyword>
<feature type="transmembrane region" description="Helical" evidence="11">
    <location>
        <begin position="108"/>
        <end position="129"/>
    </location>
</feature>
<dbReference type="InterPro" id="IPR041489">
    <property type="entry name" value="PDZ_6"/>
</dbReference>
<dbReference type="EC" id="3.4.24.-" evidence="11"/>
<keyword evidence="11" id="KW-0479">Metal-binding</keyword>
<feature type="transmembrane region" description="Helical" evidence="11">
    <location>
        <begin position="437"/>
        <end position="456"/>
    </location>
</feature>
<dbReference type="Pfam" id="PF02163">
    <property type="entry name" value="Peptidase_M50"/>
    <property type="match status" value="1"/>
</dbReference>
<keyword evidence="8 11" id="KW-1133">Transmembrane helix</keyword>
<dbReference type="KEGG" id="vbh:CMV30_19160"/>
<accession>A0A290QBJ4</accession>
<name>A0A290QBJ4_9BACT</name>
<dbReference type="InterPro" id="IPR001478">
    <property type="entry name" value="PDZ"/>
</dbReference>
<comment type="similarity">
    <text evidence="3 11">Belongs to the peptidase M50B family.</text>
</comment>
<keyword evidence="6 11" id="KW-0378">Hydrolase</keyword>
<comment type="cofactor">
    <cofactor evidence="1 11">
        <name>Zn(2+)</name>
        <dbReference type="ChEBI" id="CHEBI:29105"/>
    </cofactor>
</comment>
<evidence type="ECO:0000256" key="10">
    <source>
        <dbReference type="ARBA" id="ARBA00023136"/>
    </source>
</evidence>
<keyword evidence="9 11" id="KW-0482">Metalloprotease</keyword>
<dbReference type="NCBIfam" id="TIGR00054">
    <property type="entry name" value="RIP metalloprotease RseP"/>
    <property type="match status" value="1"/>
</dbReference>
<evidence type="ECO:0000313" key="15">
    <source>
        <dbReference type="Proteomes" id="UP000217265"/>
    </source>
</evidence>
<evidence type="ECO:0000256" key="1">
    <source>
        <dbReference type="ARBA" id="ARBA00001947"/>
    </source>
</evidence>
<dbReference type="GO" id="GO:0006508">
    <property type="term" value="P:proteolysis"/>
    <property type="evidence" value="ECO:0007669"/>
    <property type="project" value="UniProtKB-KW"/>
</dbReference>
<dbReference type="GO" id="GO:0046872">
    <property type="term" value="F:metal ion binding"/>
    <property type="evidence" value="ECO:0007669"/>
    <property type="project" value="UniProtKB-KW"/>
</dbReference>
<evidence type="ECO:0000256" key="5">
    <source>
        <dbReference type="ARBA" id="ARBA00022692"/>
    </source>
</evidence>
<dbReference type="InterPro" id="IPR004387">
    <property type="entry name" value="Pept_M50_Zn"/>
</dbReference>
<dbReference type="PANTHER" id="PTHR42837:SF2">
    <property type="entry name" value="MEMBRANE METALLOPROTEASE ARASP2, CHLOROPLASTIC-RELATED"/>
    <property type="match status" value="1"/>
</dbReference>
<dbReference type="Proteomes" id="UP000217265">
    <property type="component" value="Chromosome"/>
</dbReference>
<gene>
    <name evidence="14" type="primary">rseP</name>
    <name evidence="14" type="ORF">CMV30_19160</name>
</gene>
<dbReference type="Gene3D" id="2.30.42.10">
    <property type="match status" value="2"/>
</dbReference>
<dbReference type="OrthoDB" id="9782003at2"/>
<dbReference type="RefSeq" id="WP_096057523.1">
    <property type="nucleotide sequence ID" value="NZ_CP023344.1"/>
</dbReference>
<evidence type="ECO:0000256" key="2">
    <source>
        <dbReference type="ARBA" id="ARBA00004141"/>
    </source>
</evidence>
<sequence length="490" mass="53401">MDFQSLFSNAWSLVLVVIFFGGSIFVHELGHFLAARRRGLKVERFSIGFGPPIYSWTGKDGVEYRLSWIPLGGYVALPQLADLRQLEGTSEVSEAEKASIPYSAKVEVLVAGAVFNILFALILACIIWVTGYPVTKSDLSTRVGYVATTVNLDGKDVPSPAAVAGLKAGDLILQIDDHRTERWRDVPQSVVLGSGRDAAGNPEATLIVQRDGQELTLVTHPLLIGDVDKMRTLGIAPADDLSITDVLPASPAAAAGLQPGDTVTSFNGIPVYSIGHIHELVQANRDQPITLGVKRGATTTTIQVTPRLETIKAGEGENAQEQSLWRMGIRWADQRVLIKDAPFRMIGEHFVQMWRTVGALTNRHSDVGISKMNGPVGIGRGFHQMAQIDWRLLLWFTILVNVNLALMNLLPIPVLDGGHILFATIARLRGRALPAEFMAKMTTAFFLVLISMILYVTTFDVRRWISDSRDPEPPAKPAPTAPAEPAPAKP</sequence>
<dbReference type="SUPFAM" id="SSF50156">
    <property type="entry name" value="PDZ domain-like"/>
    <property type="match status" value="2"/>
</dbReference>
<keyword evidence="15" id="KW-1185">Reference proteome</keyword>
<evidence type="ECO:0000256" key="12">
    <source>
        <dbReference type="SAM" id="MobiDB-lite"/>
    </source>
</evidence>
<evidence type="ECO:0000256" key="11">
    <source>
        <dbReference type="RuleBase" id="RU362031"/>
    </source>
</evidence>
<proteinExistence type="inferred from homology"/>
<dbReference type="EMBL" id="CP023344">
    <property type="protein sequence ID" value="ATC65894.1"/>
    <property type="molecule type" value="Genomic_DNA"/>
</dbReference>
<dbReference type="PANTHER" id="PTHR42837">
    <property type="entry name" value="REGULATOR OF SIGMA-E PROTEASE RSEP"/>
    <property type="match status" value="1"/>
</dbReference>
<dbReference type="AlphaFoldDB" id="A0A290QBJ4"/>
<organism evidence="14 15">
    <name type="scientific">Nibricoccus aquaticus</name>
    <dbReference type="NCBI Taxonomy" id="2576891"/>
    <lineage>
        <taxon>Bacteria</taxon>
        <taxon>Pseudomonadati</taxon>
        <taxon>Verrucomicrobiota</taxon>
        <taxon>Opitutia</taxon>
        <taxon>Opitutales</taxon>
        <taxon>Opitutaceae</taxon>
        <taxon>Nibricoccus</taxon>
    </lineage>
</organism>
<feature type="transmembrane region" description="Helical" evidence="11">
    <location>
        <begin position="392"/>
        <end position="416"/>
    </location>
</feature>
<feature type="transmembrane region" description="Helical" evidence="11">
    <location>
        <begin position="12"/>
        <end position="34"/>
    </location>
</feature>
<dbReference type="Pfam" id="PF17820">
    <property type="entry name" value="PDZ_6"/>
    <property type="match status" value="1"/>
</dbReference>
<protein>
    <recommendedName>
        <fullName evidence="11">Zinc metalloprotease</fullName>
        <ecNumber evidence="11">3.4.24.-</ecNumber>
    </recommendedName>
</protein>
<dbReference type="PROSITE" id="PS50106">
    <property type="entry name" value="PDZ"/>
    <property type="match status" value="1"/>
</dbReference>
<evidence type="ECO:0000256" key="7">
    <source>
        <dbReference type="ARBA" id="ARBA00022833"/>
    </source>
</evidence>
<dbReference type="SMART" id="SM00228">
    <property type="entry name" value="PDZ"/>
    <property type="match status" value="2"/>
</dbReference>
<dbReference type="InterPro" id="IPR008915">
    <property type="entry name" value="Peptidase_M50"/>
</dbReference>
<dbReference type="GO" id="GO:0016020">
    <property type="term" value="C:membrane"/>
    <property type="evidence" value="ECO:0007669"/>
    <property type="project" value="UniProtKB-SubCell"/>
</dbReference>
<comment type="subcellular location">
    <subcellularLocation>
        <location evidence="2">Membrane</location>
        <topology evidence="2">Multi-pass membrane protein</topology>
    </subcellularLocation>
</comment>
<evidence type="ECO:0000256" key="9">
    <source>
        <dbReference type="ARBA" id="ARBA00023049"/>
    </source>
</evidence>
<dbReference type="GO" id="GO:0004222">
    <property type="term" value="F:metalloendopeptidase activity"/>
    <property type="evidence" value="ECO:0007669"/>
    <property type="project" value="InterPro"/>
</dbReference>
<feature type="domain" description="PDZ" evidence="13">
    <location>
        <begin position="221"/>
        <end position="276"/>
    </location>
</feature>
<dbReference type="CDD" id="cd06163">
    <property type="entry name" value="S2P-M50_PDZ_RseP-like"/>
    <property type="match status" value="1"/>
</dbReference>
<feature type="region of interest" description="Disordered" evidence="12">
    <location>
        <begin position="469"/>
        <end position="490"/>
    </location>
</feature>
<keyword evidence="4 14" id="KW-0645">Protease</keyword>
<keyword evidence="5 11" id="KW-0812">Transmembrane</keyword>
<feature type="compositionally biased region" description="Pro residues" evidence="12">
    <location>
        <begin position="474"/>
        <end position="490"/>
    </location>
</feature>
<evidence type="ECO:0000313" key="14">
    <source>
        <dbReference type="EMBL" id="ATC65894.1"/>
    </source>
</evidence>
<evidence type="ECO:0000259" key="13">
    <source>
        <dbReference type="PROSITE" id="PS50106"/>
    </source>
</evidence>
<evidence type="ECO:0000256" key="3">
    <source>
        <dbReference type="ARBA" id="ARBA00007931"/>
    </source>
</evidence>
<evidence type="ECO:0000256" key="6">
    <source>
        <dbReference type="ARBA" id="ARBA00022801"/>
    </source>
</evidence>
<keyword evidence="10 11" id="KW-0472">Membrane</keyword>
<evidence type="ECO:0000256" key="8">
    <source>
        <dbReference type="ARBA" id="ARBA00022989"/>
    </source>
</evidence>